<dbReference type="KEGG" id="eus:EUTSA_v10001125mg"/>
<dbReference type="Gramene" id="ESQ39591">
    <property type="protein sequence ID" value="ESQ39591"/>
    <property type="gene ID" value="EUTSA_v10001125mg"/>
</dbReference>
<dbReference type="Pfam" id="PF08387">
    <property type="entry name" value="FBD"/>
    <property type="match status" value="1"/>
</dbReference>
<accession>V4N303</accession>
<dbReference type="Proteomes" id="UP000030689">
    <property type="component" value="Unassembled WGS sequence"/>
</dbReference>
<dbReference type="InterPro" id="IPR006566">
    <property type="entry name" value="FBD"/>
</dbReference>
<feature type="domain" description="FBD" evidence="1">
    <location>
        <begin position="65"/>
        <end position="139"/>
    </location>
</feature>
<proteinExistence type="predicted"/>
<evidence type="ECO:0000313" key="3">
    <source>
        <dbReference type="Proteomes" id="UP000030689"/>
    </source>
</evidence>
<evidence type="ECO:0000259" key="1">
    <source>
        <dbReference type="SMART" id="SM00579"/>
    </source>
</evidence>
<dbReference type="EMBL" id="KI517465">
    <property type="protein sequence ID" value="ESQ39591.1"/>
    <property type="molecule type" value="Genomic_DNA"/>
</dbReference>
<dbReference type="PANTHER" id="PTHR31900:SF33">
    <property type="entry name" value="PROTEIN WITH RNI-LIKE_FBD-LIKE DOMAIN"/>
    <property type="match status" value="1"/>
</dbReference>
<reference evidence="2 3" key="1">
    <citation type="journal article" date="2013" name="Front. Plant Sci.">
        <title>The Reference Genome of the Halophytic Plant Eutrema salsugineum.</title>
        <authorList>
            <person name="Yang R."/>
            <person name="Jarvis D.E."/>
            <person name="Chen H."/>
            <person name="Beilstein M.A."/>
            <person name="Grimwood J."/>
            <person name="Jenkins J."/>
            <person name="Shu S."/>
            <person name="Prochnik S."/>
            <person name="Xin M."/>
            <person name="Ma C."/>
            <person name="Schmutz J."/>
            <person name="Wing R.A."/>
            <person name="Mitchell-Olds T."/>
            <person name="Schumaker K.S."/>
            <person name="Wang X."/>
        </authorList>
    </citation>
    <scope>NUCLEOTIDE SEQUENCE [LARGE SCALE GENOMIC DNA]</scope>
</reference>
<gene>
    <name evidence="2" type="ORF">EUTSA_v10001125mg</name>
</gene>
<dbReference type="InterPro" id="IPR050232">
    <property type="entry name" value="FBL13/AtMIF1-like"/>
</dbReference>
<sequence>MYCVDEIHLMIPKFLNLYRLDPRFSSSMLQFLPAFLESCPNLKKLILDFSVSAQPEESELSYVPQCLSLSLESVEITQLIRIKEETVIKLVNYFLENSAVLKKLKVSFIIYPMTIQELDIFKSFLTSTKLSPRCQVFIY</sequence>
<name>V4N303_EUTSA</name>
<dbReference type="SMART" id="SM00579">
    <property type="entry name" value="FBD"/>
    <property type="match status" value="1"/>
</dbReference>
<dbReference type="OMA" id="CDRISEY"/>
<dbReference type="PANTHER" id="PTHR31900">
    <property type="entry name" value="F-BOX/RNI SUPERFAMILY PROTEIN-RELATED"/>
    <property type="match status" value="1"/>
</dbReference>
<dbReference type="SUPFAM" id="SSF52047">
    <property type="entry name" value="RNI-like"/>
    <property type="match status" value="1"/>
</dbReference>
<organism evidence="2 3">
    <name type="scientific">Eutrema salsugineum</name>
    <name type="common">Saltwater cress</name>
    <name type="synonym">Sisymbrium salsugineum</name>
    <dbReference type="NCBI Taxonomy" id="72664"/>
    <lineage>
        <taxon>Eukaryota</taxon>
        <taxon>Viridiplantae</taxon>
        <taxon>Streptophyta</taxon>
        <taxon>Embryophyta</taxon>
        <taxon>Tracheophyta</taxon>
        <taxon>Spermatophyta</taxon>
        <taxon>Magnoliopsida</taxon>
        <taxon>eudicotyledons</taxon>
        <taxon>Gunneridae</taxon>
        <taxon>Pentapetalae</taxon>
        <taxon>rosids</taxon>
        <taxon>malvids</taxon>
        <taxon>Brassicales</taxon>
        <taxon>Brassicaceae</taxon>
        <taxon>Eutremeae</taxon>
        <taxon>Eutrema</taxon>
    </lineage>
</organism>
<protein>
    <recommendedName>
        <fullName evidence="1">FBD domain-containing protein</fullName>
    </recommendedName>
</protein>
<evidence type="ECO:0000313" key="2">
    <source>
        <dbReference type="EMBL" id="ESQ39591.1"/>
    </source>
</evidence>
<dbReference type="AlphaFoldDB" id="V4N303"/>
<keyword evidence="3" id="KW-1185">Reference proteome</keyword>